<evidence type="ECO:0000313" key="3">
    <source>
        <dbReference type="Proteomes" id="UP001594351"/>
    </source>
</evidence>
<organism evidence="2 3">
    <name type="scientific">candidate division CSSED10-310 bacterium</name>
    <dbReference type="NCBI Taxonomy" id="2855610"/>
    <lineage>
        <taxon>Bacteria</taxon>
        <taxon>Bacteria division CSSED10-310</taxon>
    </lineage>
</organism>
<keyword evidence="1" id="KW-0472">Membrane</keyword>
<evidence type="ECO:0000256" key="1">
    <source>
        <dbReference type="SAM" id="Phobius"/>
    </source>
</evidence>
<feature type="transmembrane region" description="Helical" evidence="1">
    <location>
        <begin position="6"/>
        <end position="22"/>
    </location>
</feature>
<proteinExistence type="predicted"/>
<protein>
    <recommendedName>
        <fullName evidence="4">DUF2939 domain-containing protein</fullName>
    </recommendedName>
</protein>
<evidence type="ECO:0008006" key="4">
    <source>
        <dbReference type="Google" id="ProtNLM"/>
    </source>
</evidence>
<dbReference type="EMBL" id="JBHPBY010000128">
    <property type="protein sequence ID" value="MFC1850838.1"/>
    <property type="molecule type" value="Genomic_DNA"/>
</dbReference>
<dbReference type="Proteomes" id="UP001594351">
    <property type="component" value="Unassembled WGS sequence"/>
</dbReference>
<sequence length="177" mass="20326">MKKKYIIIGSMCVVGLILFLIMRKNALEKFMFQGIQAVEQEKRDTLLDMISQNYIDQLGLTRENTAEILKRLFENFNEIKVISPKIETQFKSKQLGTVEMEFKVVASIAPGAKVFQGMENPYGNQRYFLVGTPMKAGHISLELVQENHGWKLKSIQKIDVGYSIPTYAQEQQKTEQD</sequence>
<keyword evidence="1" id="KW-1133">Transmembrane helix</keyword>
<evidence type="ECO:0000313" key="2">
    <source>
        <dbReference type="EMBL" id="MFC1850838.1"/>
    </source>
</evidence>
<gene>
    <name evidence="2" type="ORF">ACFL27_11645</name>
</gene>
<name>A0ABV6YXC6_UNCC1</name>
<keyword evidence="3" id="KW-1185">Reference proteome</keyword>
<reference evidence="2 3" key="1">
    <citation type="submission" date="2024-09" db="EMBL/GenBank/DDBJ databases">
        <title>Laminarin stimulates single cell rates of sulfate reduction while oxygen inhibits transcriptomic activity in coastal marine sediment.</title>
        <authorList>
            <person name="Lindsay M."/>
            <person name="Orcutt B."/>
            <person name="Emerson D."/>
            <person name="Stepanauskas R."/>
            <person name="D'Angelo T."/>
        </authorList>
    </citation>
    <scope>NUCLEOTIDE SEQUENCE [LARGE SCALE GENOMIC DNA]</scope>
    <source>
        <strain evidence="2">SAG AM-311-K15</strain>
    </source>
</reference>
<accession>A0ABV6YXC6</accession>
<comment type="caution">
    <text evidence="2">The sequence shown here is derived from an EMBL/GenBank/DDBJ whole genome shotgun (WGS) entry which is preliminary data.</text>
</comment>
<keyword evidence="1" id="KW-0812">Transmembrane</keyword>